<feature type="region of interest" description="Disordered" evidence="2">
    <location>
        <begin position="533"/>
        <end position="553"/>
    </location>
</feature>
<evidence type="ECO:0000313" key="7">
    <source>
        <dbReference type="Proteomes" id="UP001208692"/>
    </source>
</evidence>
<evidence type="ECO:0000259" key="3">
    <source>
        <dbReference type="Pfam" id="PF13205"/>
    </source>
</evidence>
<evidence type="ECO:0000313" key="5">
    <source>
        <dbReference type="EMBL" id="GJM52871.1"/>
    </source>
</evidence>
<protein>
    <recommendedName>
        <fullName evidence="3">SbsA Ig-like domain-containing protein</fullName>
    </recommendedName>
</protein>
<dbReference type="EMBL" id="BQKB01000020">
    <property type="protein sequence ID" value="GJM52871.1"/>
    <property type="molecule type" value="Genomic_DNA"/>
</dbReference>
<dbReference type="InterPro" id="IPR032812">
    <property type="entry name" value="SbsA_Ig"/>
</dbReference>
<evidence type="ECO:0000256" key="1">
    <source>
        <dbReference type="ARBA" id="ARBA00022729"/>
    </source>
</evidence>
<dbReference type="Proteomes" id="UP001207736">
    <property type="component" value="Unassembled WGS sequence"/>
</dbReference>
<name>A0AAV5AVK7_9FLAO</name>
<evidence type="ECO:0000313" key="4">
    <source>
        <dbReference type="EMBL" id="GJM51418.1"/>
    </source>
</evidence>
<dbReference type="EMBL" id="BQKA01000055">
    <property type="protein sequence ID" value="GJM51418.1"/>
    <property type="molecule type" value="Genomic_DNA"/>
</dbReference>
<keyword evidence="7" id="KW-1185">Reference proteome</keyword>
<evidence type="ECO:0000313" key="6">
    <source>
        <dbReference type="Proteomes" id="UP001207736"/>
    </source>
</evidence>
<comment type="caution">
    <text evidence="4">The sequence shown here is derived from an EMBL/GenBank/DDBJ whole genome shotgun (WGS) entry which is preliminary data.</text>
</comment>
<organism evidence="4 6">
    <name type="scientific">Capnocytophaga catalasegens</name>
    <dbReference type="NCBI Taxonomy" id="1004260"/>
    <lineage>
        <taxon>Bacteria</taxon>
        <taxon>Pseudomonadati</taxon>
        <taxon>Bacteroidota</taxon>
        <taxon>Flavobacteriia</taxon>
        <taxon>Flavobacteriales</taxon>
        <taxon>Flavobacteriaceae</taxon>
        <taxon>Capnocytophaga</taxon>
    </lineage>
</organism>
<reference evidence="4 7" key="1">
    <citation type="submission" date="2021-11" db="EMBL/GenBank/DDBJ databases">
        <title>Draft genome sequence of Capnocytophaga sp. strain KC07075 isolated from cat oral cavity.</title>
        <authorList>
            <person name="Suzuki M."/>
            <person name="Imaoka K."/>
            <person name="Kimura M."/>
            <person name="Morikawa S."/>
            <person name="Maeda K."/>
        </authorList>
    </citation>
    <scope>NUCLEOTIDE SEQUENCE</scope>
    <source>
        <strain evidence="4">KC07075</strain>
        <strain evidence="5 7">KC07079</strain>
    </source>
</reference>
<sequence>MRNIKNYLLYITILIIGIQCARTGSPTGGEQDKTPPVVVSTNPPSHSVNFKGNRIRLYFDEYVMLKDVRKQLIISPPINNFPEIIPSGNASKVIEIRITDTLKPNTTYTLNFGNSIQDNNEGNPLPFYKYVFSTGDVIDSLSVKGRINDALTRKPDTYVNVMLYEVNQALTDSIVYKEKPMYITNTLDSLQTFEITNVKAGKYMLVAMKDKATNYLFDQKQDKIAFLKDTISVPTDTIYELALFKEIPNNRTARPYHSGEKRIGIGYEGERDSLKISVLPPVPDNFSYVISKEPQKDTLNFWFSPKIEDSIRLVIRNQKIDTFRVNFRKLKKDTLQISTQNKTISPVEEILTFTSNIPIVKYDLERIVVTSVADSTQIPFTSEMDSDKLNLQIKLTTKPESKYKIVAYPNALTDFYEHTNDTLQVQITSKSEADFATLKLTINKEMYFPILVELTNEKGDKVEYQKYIENQQPQYTFDFVKAGKYFVRIIEDRNRNKKWDTGNYLQRLQPEKVYHLPKEIDLRPNWEVSETYNGELLPTEQEKKKAQQNNKKK</sequence>
<dbReference type="RefSeq" id="WP_264847792.1">
    <property type="nucleotide sequence ID" value="NZ_BPMA01000079.1"/>
</dbReference>
<keyword evidence="1" id="KW-0732">Signal</keyword>
<proteinExistence type="predicted"/>
<dbReference type="Pfam" id="PF13205">
    <property type="entry name" value="Big_5"/>
    <property type="match status" value="1"/>
</dbReference>
<dbReference type="AlphaFoldDB" id="A0AAV5AVK7"/>
<accession>A0AAV5AVK7</accession>
<feature type="domain" description="SbsA Ig-like" evidence="3">
    <location>
        <begin position="32"/>
        <end position="134"/>
    </location>
</feature>
<evidence type="ECO:0000256" key="2">
    <source>
        <dbReference type="SAM" id="MobiDB-lite"/>
    </source>
</evidence>
<gene>
    <name evidence="4" type="ORF">RCZ15_23910</name>
    <name evidence="5" type="ORF">RCZ16_11880</name>
</gene>
<dbReference type="Proteomes" id="UP001208692">
    <property type="component" value="Unassembled WGS sequence"/>
</dbReference>